<keyword evidence="2" id="KW-1185">Reference proteome</keyword>
<name>A0AA38ISY7_9CUCU</name>
<evidence type="ECO:0000313" key="1">
    <source>
        <dbReference type="EMBL" id="KAJ3660813.1"/>
    </source>
</evidence>
<dbReference type="AlphaFoldDB" id="A0AA38ISY7"/>
<dbReference type="EMBL" id="JALNTZ010000002">
    <property type="protein sequence ID" value="KAJ3660813.1"/>
    <property type="molecule type" value="Genomic_DNA"/>
</dbReference>
<reference evidence="1" key="1">
    <citation type="journal article" date="2023" name="G3 (Bethesda)">
        <title>Whole genome assemblies of Zophobas morio and Tenebrio molitor.</title>
        <authorList>
            <person name="Kaur S."/>
            <person name="Stinson S.A."/>
            <person name="diCenzo G.C."/>
        </authorList>
    </citation>
    <scope>NUCLEOTIDE SEQUENCE</scope>
    <source>
        <strain evidence="1">QUZm001</strain>
    </source>
</reference>
<gene>
    <name evidence="1" type="ORF">Zmor_005244</name>
</gene>
<organism evidence="1 2">
    <name type="scientific">Zophobas morio</name>
    <dbReference type="NCBI Taxonomy" id="2755281"/>
    <lineage>
        <taxon>Eukaryota</taxon>
        <taxon>Metazoa</taxon>
        <taxon>Ecdysozoa</taxon>
        <taxon>Arthropoda</taxon>
        <taxon>Hexapoda</taxon>
        <taxon>Insecta</taxon>
        <taxon>Pterygota</taxon>
        <taxon>Neoptera</taxon>
        <taxon>Endopterygota</taxon>
        <taxon>Coleoptera</taxon>
        <taxon>Polyphaga</taxon>
        <taxon>Cucujiformia</taxon>
        <taxon>Tenebrionidae</taxon>
        <taxon>Zophobas</taxon>
    </lineage>
</organism>
<accession>A0AA38ISY7</accession>
<comment type="caution">
    <text evidence="1">The sequence shown here is derived from an EMBL/GenBank/DDBJ whole genome shotgun (WGS) entry which is preliminary data.</text>
</comment>
<evidence type="ECO:0000313" key="2">
    <source>
        <dbReference type="Proteomes" id="UP001168821"/>
    </source>
</evidence>
<dbReference type="Proteomes" id="UP001168821">
    <property type="component" value="Unassembled WGS sequence"/>
</dbReference>
<sequence>MDMFSSLKLLKGRSSSLLKDSLSDTLSAGEKCPLSNFTTWSYDVIRSQWIVVSLVESIRQVQGTISFHMGQCGMPTDRPRMERRRADIFETSIRDHRTRMPFAEVVGLAVFAWWRSTCD</sequence>
<proteinExistence type="predicted"/>
<protein>
    <submittedName>
        <fullName evidence="1">Uncharacterized protein</fullName>
    </submittedName>
</protein>